<dbReference type="EMBL" id="ABLOMU010000009">
    <property type="protein sequence ID" value="EKT4440631.1"/>
    <property type="molecule type" value="Genomic_DNA"/>
</dbReference>
<dbReference type="RefSeq" id="WP_005412410.1">
    <property type="nucleotide sequence ID" value="NZ_AP021908.1"/>
</dbReference>
<dbReference type="Proteomes" id="UP001214521">
    <property type="component" value="Unassembled WGS sequence"/>
</dbReference>
<evidence type="ECO:0000313" key="2">
    <source>
        <dbReference type="EMBL" id="MBH1650880.1"/>
    </source>
</evidence>
<dbReference type="Proteomes" id="UP000625930">
    <property type="component" value="Unassembled WGS sequence"/>
</dbReference>
<accession>A0AA90ARC6</accession>
<dbReference type="EMBL" id="JADUNP010000002">
    <property type="protein sequence ID" value="MBH1650880.1"/>
    <property type="molecule type" value="Genomic_DNA"/>
</dbReference>
<evidence type="ECO:0000313" key="1">
    <source>
        <dbReference type="EMBL" id="EKT4440631.1"/>
    </source>
</evidence>
<comment type="caution">
    <text evidence="2">The sequence shown here is derived from an EMBL/GenBank/DDBJ whole genome shotgun (WGS) entry which is preliminary data.</text>
</comment>
<organism evidence="2 3">
    <name type="scientific">Stenotrophomonas maltophilia</name>
    <name type="common">Pseudomonas maltophilia</name>
    <name type="synonym">Xanthomonas maltophilia</name>
    <dbReference type="NCBI Taxonomy" id="40324"/>
    <lineage>
        <taxon>Bacteria</taxon>
        <taxon>Pseudomonadati</taxon>
        <taxon>Pseudomonadota</taxon>
        <taxon>Gammaproteobacteria</taxon>
        <taxon>Lysobacterales</taxon>
        <taxon>Lysobacteraceae</taxon>
        <taxon>Stenotrophomonas</taxon>
        <taxon>Stenotrophomonas maltophilia group</taxon>
    </lineage>
</organism>
<protein>
    <submittedName>
        <fullName evidence="2">Uncharacterized protein</fullName>
    </submittedName>
</protein>
<name>A0AA90ARC6_STEMA</name>
<evidence type="ECO:0000313" key="3">
    <source>
        <dbReference type="Proteomes" id="UP000625930"/>
    </source>
</evidence>
<reference evidence="2" key="1">
    <citation type="submission" date="2020-11" db="EMBL/GenBank/DDBJ databases">
        <title>Enhanced detection system for hospital associated transmission using whole genome sequencing surveillance.</title>
        <authorList>
            <person name="Harrison L.H."/>
            <person name="Van Tyne D."/>
            <person name="Marsh J.W."/>
            <person name="Griffith M.P."/>
            <person name="Snyder D.J."/>
            <person name="Cooper V.S."/>
            <person name="Mustapha M."/>
        </authorList>
    </citation>
    <scope>NUCLEOTIDE SEQUENCE</scope>
    <source>
        <strain evidence="2">STEN00091</strain>
    </source>
</reference>
<proteinExistence type="predicted"/>
<dbReference type="AlphaFoldDB" id="A0AA90ARC6"/>
<gene>
    <name evidence="2" type="ORF">I5U67_01640</name>
    <name evidence="1" type="ORF">QEK83_001265</name>
</gene>
<sequence>MTSYVTYRPPQAAGSWVIGGNFFVQVRERPNWLHRWFALAFLGWQWVDA</sequence>
<reference evidence="1" key="2">
    <citation type="submission" date="2022-07" db="EMBL/GenBank/DDBJ databases">
        <authorList>
            <consortium name="Clinical and Environmental Microbiology Branch: Whole genome sequencing antimicrobial resistance pathogens in the healthcare setting"/>
        </authorList>
    </citation>
    <scope>NUCLEOTIDE SEQUENCE</scope>
    <source>
        <strain evidence="1">Stenotrophomonas_maltophilia_2021CK-00905</strain>
    </source>
</reference>